<dbReference type="PROSITE" id="PS51909">
    <property type="entry name" value="LYSOZYME_I"/>
    <property type="match status" value="1"/>
</dbReference>
<dbReference type="Gene3D" id="1.10.530.10">
    <property type="match status" value="1"/>
</dbReference>
<keyword evidence="6" id="KW-0326">Glycosidase</keyword>
<reference evidence="7 8" key="1">
    <citation type="submission" date="2022-12" db="EMBL/GenBank/DDBJ databases">
        <title>Chromosome-level genome assembly of true bugs.</title>
        <authorList>
            <person name="Ma L."/>
            <person name="Li H."/>
        </authorList>
    </citation>
    <scope>NUCLEOTIDE SEQUENCE [LARGE SCALE GENOMIC DNA]</scope>
    <source>
        <strain evidence="7">Lab_2022b</strain>
    </source>
</reference>
<dbReference type="InterPro" id="IPR008597">
    <property type="entry name" value="Invert_lysozyme"/>
</dbReference>
<dbReference type="Pfam" id="PF05497">
    <property type="entry name" value="Destabilase"/>
    <property type="match status" value="1"/>
</dbReference>
<keyword evidence="4" id="KW-0081">Bacteriolytic enzyme</keyword>
<evidence type="ECO:0000313" key="7">
    <source>
        <dbReference type="EMBL" id="KAK9507641.1"/>
    </source>
</evidence>
<keyword evidence="5" id="KW-0378">Hydrolase</keyword>
<dbReference type="GO" id="GO:0003796">
    <property type="term" value="F:lysozyme activity"/>
    <property type="evidence" value="ECO:0007669"/>
    <property type="project" value="UniProtKB-EC"/>
</dbReference>
<comment type="catalytic activity">
    <reaction evidence="1">
        <text>Hydrolysis of (1-&gt;4)-beta-linkages between N-acetylmuramic acid and N-acetyl-D-glucosamine residues in a peptidoglycan and between N-acetyl-D-glucosamine residues in chitodextrins.</text>
        <dbReference type="EC" id="3.2.1.17"/>
    </reaction>
</comment>
<keyword evidence="8" id="KW-1185">Reference proteome</keyword>
<evidence type="ECO:0000256" key="6">
    <source>
        <dbReference type="ARBA" id="ARBA00023295"/>
    </source>
</evidence>
<dbReference type="EC" id="3.2.1.17" evidence="2"/>
<accession>A0AAW1DAB2</accession>
<comment type="caution">
    <text evidence="7">The sequence shown here is derived from an EMBL/GenBank/DDBJ whole genome shotgun (WGS) entry which is preliminary data.</text>
</comment>
<evidence type="ECO:0000313" key="8">
    <source>
        <dbReference type="Proteomes" id="UP001461498"/>
    </source>
</evidence>
<dbReference type="Proteomes" id="UP001461498">
    <property type="component" value="Unassembled WGS sequence"/>
</dbReference>
<evidence type="ECO:0000256" key="1">
    <source>
        <dbReference type="ARBA" id="ARBA00000632"/>
    </source>
</evidence>
<dbReference type="AlphaFoldDB" id="A0AAW1DAB2"/>
<evidence type="ECO:0000256" key="3">
    <source>
        <dbReference type="ARBA" id="ARBA00022529"/>
    </source>
</evidence>
<evidence type="ECO:0000256" key="5">
    <source>
        <dbReference type="ARBA" id="ARBA00022801"/>
    </source>
</evidence>
<evidence type="ECO:0000256" key="2">
    <source>
        <dbReference type="ARBA" id="ARBA00012732"/>
    </source>
</evidence>
<keyword evidence="3" id="KW-0929">Antimicrobial</keyword>
<evidence type="ECO:0000256" key="4">
    <source>
        <dbReference type="ARBA" id="ARBA00022638"/>
    </source>
</evidence>
<proteinExistence type="predicted"/>
<dbReference type="GO" id="GO:0042742">
    <property type="term" value="P:defense response to bacterium"/>
    <property type="evidence" value="ECO:0007669"/>
    <property type="project" value="UniProtKB-KW"/>
</dbReference>
<sequence>MNRFAQDCTGDGKVDCWDYAAIHKLGGYGCKGPLNEQYKAKFISCQQQAQALAGGVGQIDARSGLPAN</sequence>
<name>A0AAW1DAB2_9HEMI</name>
<gene>
    <name evidence="7" type="ORF">O3M35_007453</name>
</gene>
<dbReference type="EMBL" id="JAPXFL010000004">
    <property type="protein sequence ID" value="KAK9507641.1"/>
    <property type="molecule type" value="Genomic_DNA"/>
</dbReference>
<dbReference type="GO" id="GO:0031640">
    <property type="term" value="P:killing of cells of another organism"/>
    <property type="evidence" value="ECO:0007669"/>
    <property type="project" value="UniProtKB-KW"/>
</dbReference>
<protein>
    <recommendedName>
        <fullName evidence="2">lysozyme</fullName>
        <ecNumber evidence="2">3.2.1.17</ecNumber>
    </recommendedName>
</protein>
<organism evidence="7 8">
    <name type="scientific">Rhynocoris fuscipes</name>
    <dbReference type="NCBI Taxonomy" id="488301"/>
    <lineage>
        <taxon>Eukaryota</taxon>
        <taxon>Metazoa</taxon>
        <taxon>Ecdysozoa</taxon>
        <taxon>Arthropoda</taxon>
        <taxon>Hexapoda</taxon>
        <taxon>Insecta</taxon>
        <taxon>Pterygota</taxon>
        <taxon>Neoptera</taxon>
        <taxon>Paraneoptera</taxon>
        <taxon>Hemiptera</taxon>
        <taxon>Heteroptera</taxon>
        <taxon>Panheteroptera</taxon>
        <taxon>Cimicomorpha</taxon>
        <taxon>Reduviidae</taxon>
        <taxon>Harpactorinae</taxon>
        <taxon>Harpactorini</taxon>
        <taxon>Rhynocoris</taxon>
    </lineage>
</organism>